<dbReference type="Pfam" id="PF00912">
    <property type="entry name" value="Transgly"/>
    <property type="match status" value="1"/>
</dbReference>
<evidence type="ECO:0000256" key="8">
    <source>
        <dbReference type="ARBA" id="ARBA00022801"/>
    </source>
</evidence>
<evidence type="ECO:0000256" key="5">
    <source>
        <dbReference type="ARBA" id="ARBA00022670"/>
    </source>
</evidence>
<evidence type="ECO:0000313" key="16">
    <source>
        <dbReference type="Proteomes" id="UP000242432"/>
    </source>
</evidence>
<dbReference type="EMBL" id="FUXX01000011">
    <property type="protein sequence ID" value="SKA60598.1"/>
    <property type="molecule type" value="Genomic_DNA"/>
</dbReference>
<evidence type="ECO:0000256" key="11">
    <source>
        <dbReference type="ARBA" id="ARBA00049902"/>
    </source>
</evidence>
<evidence type="ECO:0000256" key="3">
    <source>
        <dbReference type="ARBA" id="ARBA00007739"/>
    </source>
</evidence>
<dbReference type="UniPathway" id="UPA00219"/>
<evidence type="ECO:0000256" key="2">
    <source>
        <dbReference type="ARBA" id="ARBA00007090"/>
    </source>
</evidence>
<organism evidence="15 16">
    <name type="scientific">Succinivibrio dextrinosolvens DSM 3072</name>
    <dbReference type="NCBI Taxonomy" id="1123324"/>
    <lineage>
        <taxon>Bacteria</taxon>
        <taxon>Pseudomonadati</taxon>
        <taxon>Pseudomonadota</taxon>
        <taxon>Gammaproteobacteria</taxon>
        <taxon>Aeromonadales</taxon>
        <taxon>Succinivibrionaceae</taxon>
        <taxon>Succinivibrio</taxon>
    </lineage>
</organism>
<keyword evidence="7" id="KW-0808">Transferase</keyword>
<protein>
    <recommendedName>
        <fullName evidence="10">peptidoglycan glycosyltransferase</fullName>
        <ecNumber evidence="10">2.4.99.28</ecNumber>
    </recommendedName>
</protein>
<comment type="pathway">
    <text evidence="1">Cell wall biogenesis; peptidoglycan biosynthesis.</text>
</comment>
<dbReference type="GO" id="GO:0004180">
    <property type="term" value="F:carboxypeptidase activity"/>
    <property type="evidence" value="ECO:0007669"/>
    <property type="project" value="UniProtKB-KW"/>
</dbReference>
<keyword evidence="12" id="KW-0812">Transmembrane</keyword>
<dbReference type="AlphaFoldDB" id="A0A1T4V6K0"/>
<feature type="domain" description="Penicillin-binding protein transpeptidase" evidence="13">
    <location>
        <begin position="323"/>
        <end position="561"/>
    </location>
</feature>
<dbReference type="GO" id="GO:0006508">
    <property type="term" value="P:proteolysis"/>
    <property type="evidence" value="ECO:0007669"/>
    <property type="project" value="UniProtKB-KW"/>
</dbReference>
<evidence type="ECO:0000256" key="6">
    <source>
        <dbReference type="ARBA" id="ARBA00022676"/>
    </source>
</evidence>
<keyword evidence="12" id="KW-0472">Membrane</keyword>
<evidence type="ECO:0000259" key="14">
    <source>
        <dbReference type="Pfam" id="PF00912"/>
    </source>
</evidence>
<keyword evidence="12" id="KW-1133">Transmembrane helix</keyword>
<keyword evidence="4" id="KW-0121">Carboxypeptidase</keyword>
<feature type="domain" description="Glycosyl transferase family 51" evidence="14">
    <location>
        <begin position="75"/>
        <end position="231"/>
    </location>
</feature>
<dbReference type="GO" id="GO:0008955">
    <property type="term" value="F:peptidoglycan glycosyltransferase activity"/>
    <property type="evidence" value="ECO:0007669"/>
    <property type="project" value="UniProtKB-EC"/>
</dbReference>
<evidence type="ECO:0000259" key="13">
    <source>
        <dbReference type="Pfam" id="PF00905"/>
    </source>
</evidence>
<dbReference type="InterPro" id="IPR023346">
    <property type="entry name" value="Lysozyme-like_dom_sf"/>
</dbReference>
<comment type="similarity">
    <text evidence="3">In the N-terminal section; belongs to the glycosyltransferase 51 family.</text>
</comment>
<evidence type="ECO:0000256" key="12">
    <source>
        <dbReference type="SAM" id="Phobius"/>
    </source>
</evidence>
<evidence type="ECO:0000256" key="7">
    <source>
        <dbReference type="ARBA" id="ARBA00022679"/>
    </source>
</evidence>
<evidence type="ECO:0000256" key="4">
    <source>
        <dbReference type="ARBA" id="ARBA00022645"/>
    </source>
</evidence>
<feature type="transmembrane region" description="Helical" evidence="12">
    <location>
        <begin position="21"/>
        <end position="43"/>
    </location>
</feature>
<keyword evidence="8" id="KW-0378">Hydrolase</keyword>
<dbReference type="InterPro" id="IPR001264">
    <property type="entry name" value="Glyco_trans_51"/>
</dbReference>
<dbReference type="Gene3D" id="1.10.3810.10">
    <property type="entry name" value="Biosynthetic peptidoglycan transglycosylase-like"/>
    <property type="match status" value="1"/>
</dbReference>
<comment type="similarity">
    <text evidence="2">In the C-terminal section; belongs to the transpeptidase family.</text>
</comment>
<keyword evidence="9" id="KW-0511">Multifunctional enzyme</keyword>
<name>A0A1T4V6K0_9GAMM</name>
<evidence type="ECO:0000256" key="9">
    <source>
        <dbReference type="ARBA" id="ARBA00023268"/>
    </source>
</evidence>
<evidence type="ECO:0000256" key="10">
    <source>
        <dbReference type="ARBA" id="ARBA00044770"/>
    </source>
</evidence>
<dbReference type="Proteomes" id="UP000242432">
    <property type="component" value="Unassembled WGS sequence"/>
</dbReference>
<dbReference type="InterPro" id="IPR012338">
    <property type="entry name" value="Beta-lactam/transpept-like"/>
</dbReference>
<dbReference type="EC" id="2.4.99.28" evidence="10"/>
<dbReference type="GO" id="GO:0009252">
    <property type="term" value="P:peptidoglycan biosynthetic process"/>
    <property type="evidence" value="ECO:0007669"/>
    <property type="project" value="UniProtKB-UniPathway"/>
</dbReference>
<sequence length="701" mass="79257">MLLKISMHLTKIREFFYVKRLCLTVLLLITAVTAFVIFSITSIDLSPIENRSKVLFDKDGNVIAYSLSSDSQIFRFLTTPEDVSDIYLKMLLSNEDKNFYSHIGVDFKSLARALVYNLKNQEITSGGSTIAMQVVKRLSHHKKRTYINKLKEIVGAVYITARFGREKVLTWYLTLAPYGSNIEGVKAASLKWFNHLPDRLTPSESALMVALPRAPELIRPDLHPKRARYYKNEAIKLAYKNEIINEDLMRIALAEDCSYKLHNLKQSAYTLGNYTFTRAESTKTDNNNSSKEFYTNIDSKIQHVLNEAAEKYEISKRDNAILSTVVLDCKTHQIVALNGSSDTNNNQICLPYRLRSPGSTLKPFAYAMAFESGKLHPQTIMKDTGRLYGSWKPDNFNYKFNGEIKAKDALCMSLNIPALEVIKAVGPDDFYKRLNKRKRILFITDGMPDSSIILGSGSISLVDLTSLYAMLNTDGKFYPYDLFRKASDNTENDNQITQASSFRLLSKESARAVFEILKNTARPDNHPDNRTISYKTGTSYKFKDALAIGSNGKYTVGVAITHPDNRTTNYNNTGYTDAAPVLFDILLQLKDESLDKEDIDDVLFSNTAPKALQKQNIKQEILGQKDKLKITFPLNNSVVAPDYKGRIYIRHEGGSGKVFLNTDDSQLESDYIEVSQNGFYKVCIFDGKAQSDCVDFEVKLK</sequence>
<gene>
    <name evidence="15" type="ORF">SAMN02745213_00912</name>
</gene>
<keyword evidence="5" id="KW-0645">Protease</keyword>
<dbReference type="GO" id="GO:0030288">
    <property type="term" value="C:outer membrane-bounded periplasmic space"/>
    <property type="evidence" value="ECO:0007669"/>
    <property type="project" value="TreeGrafter"/>
</dbReference>
<dbReference type="GO" id="GO:0008658">
    <property type="term" value="F:penicillin binding"/>
    <property type="evidence" value="ECO:0007669"/>
    <property type="project" value="InterPro"/>
</dbReference>
<dbReference type="InterPro" id="IPR036950">
    <property type="entry name" value="PBP_transglycosylase"/>
</dbReference>
<keyword evidence="16" id="KW-1185">Reference proteome</keyword>
<dbReference type="Gene3D" id="3.40.710.10">
    <property type="entry name" value="DD-peptidase/beta-lactamase superfamily"/>
    <property type="match status" value="1"/>
</dbReference>
<dbReference type="PANTHER" id="PTHR32282">
    <property type="entry name" value="BINDING PROTEIN TRANSPEPTIDASE, PUTATIVE-RELATED"/>
    <property type="match status" value="1"/>
</dbReference>
<reference evidence="16" key="1">
    <citation type="submission" date="2017-02" db="EMBL/GenBank/DDBJ databases">
        <authorList>
            <person name="Varghese N."/>
            <person name="Submissions S."/>
        </authorList>
    </citation>
    <scope>NUCLEOTIDE SEQUENCE [LARGE SCALE GENOMIC DNA]</scope>
    <source>
        <strain evidence="16">DSM 3072</strain>
    </source>
</reference>
<keyword evidence="6" id="KW-0328">Glycosyltransferase</keyword>
<proteinExistence type="inferred from homology"/>
<dbReference type="RefSeq" id="WP_078928436.1">
    <property type="nucleotide sequence ID" value="NZ_FUXX01000011.1"/>
</dbReference>
<evidence type="ECO:0000256" key="1">
    <source>
        <dbReference type="ARBA" id="ARBA00004752"/>
    </source>
</evidence>
<accession>A0A1T4V6K0</accession>
<dbReference type="SUPFAM" id="SSF56601">
    <property type="entry name" value="beta-lactamase/transpeptidase-like"/>
    <property type="match status" value="1"/>
</dbReference>
<evidence type="ECO:0000313" key="15">
    <source>
        <dbReference type="EMBL" id="SKA60598.1"/>
    </source>
</evidence>
<dbReference type="PANTHER" id="PTHR32282:SF15">
    <property type="entry name" value="PENICILLIN-BINDING PROTEIN 1C"/>
    <property type="match status" value="1"/>
</dbReference>
<dbReference type="InterPro" id="IPR050396">
    <property type="entry name" value="Glycosyltr_51/Transpeptidase"/>
</dbReference>
<dbReference type="InterPro" id="IPR001460">
    <property type="entry name" value="PCN-bd_Tpept"/>
</dbReference>
<dbReference type="SUPFAM" id="SSF53955">
    <property type="entry name" value="Lysozyme-like"/>
    <property type="match status" value="1"/>
</dbReference>
<comment type="catalytic activity">
    <reaction evidence="11">
        <text>[GlcNAc-(1-&gt;4)-Mur2Ac(oyl-L-Ala-gamma-D-Glu-L-Lys-D-Ala-D-Ala)](n)-di-trans,octa-cis-undecaprenyl diphosphate + beta-D-GlcNAc-(1-&gt;4)-Mur2Ac(oyl-L-Ala-gamma-D-Glu-L-Lys-D-Ala-D-Ala)-di-trans,octa-cis-undecaprenyl diphosphate = [GlcNAc-(1-&gt;4)-Mur2Ac(oyl-L-Ala-gamma-D-Glu-L-Lys-D-Ala-D-Ala)](n+1)-di-trans,octa-cis-undecaprenyl diphosphate + di-trans,octa-cis-undecaprenyl diphosphate + H(+)</text>
        <dbReference type="Rhea" id="RHEA:23708"/>
        <dbReference type="Rhea" id="RHEA-COMP:9602"/>
        <dbReference type="Rhea" id="RHEA-COMP:9603"/>
        <dbReference type="ChEBI" id="CHEBI:15378"/>
        <dbReference type="ChEBI" id="CHEBI:58405"/>
        <dbReference type="ChEBI" id="CHEBI:60033"/>
        <dbReference type="ChEBI" id="CHEBI:78435"/>
        <dbReference type="EC" id="2.4.99.28"/>
    </reaction>
</comment>
<dbReference type="Pfam" id="PF00905">
    <property type="entry name" value="Transpeptidase"/>
    <property type="match status" value="1"/>
</dbReference>